<keyword evidence="7" id="KW-1133">Transmembrane helix</keyword>
<evidence type="ECO:0000256" key="7">
    <source>
        <dbReference type="SAM" id="Phobius"/>
    </source>
</evidence>
<name>A0ABW5BRE6_9BACI</name>
<dbReference type="Gene3D" id="1.10.287.950">
    <property type="entry name" value="Methyl-accepting chemotaxis protein"/>
    <property type="match status" value="1"/>
</dbReference>
<keyword evidence="3 7" id="KW-0472">Membrane</keyword>
<evidence type="ECO:0000259" key="8">
    <source>
        <dbReference type="PROSITE" id="PS50111"/>
    </source>
</evidence>
<feature type="transmembrane region" description="Helical" evidence="7">
    <location>
        <begin position="12"/>
        <end position="36"/>
    </location>
</feature>
<gene>
    <name evidence="10" type="ORF">ACFSKK_03220</name>
</gene>
<evidence type="ECO:0000256" key="4">
    <source>
        <dbReference type="ARBA" id="ARBA00023224"/>
    </source>
</evidence>
<dbReference type="CDD" id="cd06225">
    <property type="entry name" value="HAMP"/>
    <property type="match status" value="1"/>
</dbReference>
<dbReference type="PROSITE" id="PS50885">
    <property type="entry name" value="HAMP"/>
    <property type="match status" value="1"/>
</dbReference>
<dbReference type="InterPro" id="IPR003660">
    <property type="entry name" value="HAMP_dom"/>
</dbReference>
<comment type="subcellular location">
    <subcellularLocation>
        <location evidence="1">Cell membrane</location>
    </subcellularLocation>
</comment>
<evidence type="ECO:0000313" key="11">
    <source>
        <dbReference type="Proteomes" id="UP001597318"/>
    </source>
</evidence>
<dbReference type="Pfam" id="PF00015">
    <property type="entry name" value="MCPsignal"/>
    <property type="match status" value="1"/>
</dbReference>
<dbReference type="CDD" id="cd11386">
    <property type="entry name" value="MCP_signal"/>
    <property type="match status" value="1"/>
</dbReference>
<dbReference type="EMBL" id="JBHUIK010000001">
    <property type="protein sequence ID" value="MFD2212718.1"/>
    <property type="molecule type" value="Genomic_DNA"/>
</dbReference>
<feature type="transmembrane region" description="Helical" evidence="7">
    <location>
        <begin position="278"/>
        <end position="300"/>
    </location>
</feature>
<keyword evidence="7" id="KW-0812">Transmembrane</keyword>
<dbReference type="SMART" id="SM00304">
    <property type="entry name" value="HAMP"/>
    <property type="match status" value="1"/>
</dbReference>
<dbReference type="PANTHER" id="PTHR32089">
    <property type="entry name" value="METHYL-ACCEPTING CHEMOTAXIS PROTEIN MCPB"/>
    <property type="match status" value="1"/>
</dbReference>
<keyword evidence="11" id="KW-1185">Reference proteome</keyword>
<dbReference type="SMART" id="SM00283">
    <property type="entry name" value="MA"/>
    <property type="match status" value="1"/>
</dbReference>
<evidence type="ECO:0000259" key="9">
    <source>
        <dbReference type="PROSITE" id="PS50885"/>
    </source>
</evidence>
<organism evidence="10 11">
    <name type="scientific">Metabacillus endolithicus</name>
    <dbReference type="NCBI Taxonomy" id="1535204"/>
    <lineage>
        <taxon>Bacteria</taxon>
        <taxon>Bacillati</taxon>
        <taxon>Bacillota</taxon>
        <taxon>Bacilli</taxon>
        <taxon>Bacillales</taxon>
        <taxon>Bacillaceae</taxon>
        <taxon>Metabacillus</taxon>
    </lineage>
</organism>
<evidence type="ECO:0000313" key="10">
    <source>
        <dbReference type="EMBL" id="MFD2212718.1"/>
    </source>
</evidence>
<sequence length="660" mass="72551">MKNKFTFKTIKSKLSVTLILVSIIPLLIMSSLLYFITNHAFSTIMNNNQVSTKESISNQLQNVSEELLKLTTLYANNQELIEAYYSGDRESLAEVVAPIYKRIQDEHLVDVFELGSVDGTVFYRGHNPEKFGDDKSDKTAIQEGLEGKTSTGFEFGSSGLAVRAFVPIVHNNQIIGTLQTGLDSQVIESITESVKGVQLTIMNVEGEILVGSNRNAIGTTFQDNSVIKQVTAGREISKENKQSVDLYMPLYDPTKTEVIGIINLRQDVAILNKVQNQILMYLLLISVGTSVIVIIIALLMSRGFSRPLQQVNMIMDEISNGNLTNEITRKERNDEFGKLINSVLDTQLKLRTMIENILAVSSAVKKQSTIMKDSCDEVNLASQQVALTMQELSSGSESQATSTTSLSQQIEALSQRIYEANVDGDLIKESTVHVKSLTNKGYELMIESIDQMNMINKIVNDSVQKVEGLDRQTNEISNLINVIQEIANQTNLLALNAAIEAARAGESGKGFAVVADEVRKLSQQVSQSISGITTITNNIQSESSKVVTSLMTGYEQVVEGTNQIKETGDKFEQINASVNDMVNKIQAITLNLNEIKESSSEINHAIEHIASISEEAAAGIEQTSASAVETTTSMDHISSQADGIEEQAEKLELLIRKFKM</sequence>
<feature type="domain" description="HAMP" evidence="9">
    <location>
        <begin position="302"/>
        <end position="355"/>
    </location>
</feature>
<protein>
    <submittedName>
        <fullName evidence="10">Methyl-accepting chemotaxis protein</fullName>
    </submittedName>
</protein>
<proteinExistence type="inferred from homology"/>
<dbReference type="SUPFAM" id="SSF103190">
    <property type="entry name" value="Sensory domain-like"/>
    <property type="match status" value="2"/>
</dbReference>
<comment type="caution">
    <text evidence="10">The sequence shown here is derived from an EMBL/GenBank/DDBJ whole genome shotgun (WGS) entry which is preliminary data.</text>
</comment>
<evidence type="ECO:0000256" key="3">
    <source>
        <dbReference type="ARBA" id="ARBA00023136"/>
    </source>
</evidence>
<evidence type="ECO:0000256" key="6">
    <source>
        <dbReference type="PROSITE-ProRule" id="PRU00284"/>
    </source>
</evidence>
<dbReference type="Pfam" id="PF00672">
    <property type="entry name" value="HAMP"/>
    <property type="match status" value="1"/>
</dbReference>
<dbReference type="Proteomes" id="UP001597318">
    <property type="component" value="Unassembled WGS sequence"/>
</dbReference>
<dbReference type="InterPro" id="IPR029151">
    <property type="entry name" value="Sensor-like_sf"/>
</dbReference>
<feature type="domain" description="Methyl-accepting transducer" evidence="8">
    <location>
        <begin position="374"/>
        <end position="624"/>
    </location>
</feature>
<dbReference type="Pfam" id="PF14827">
    <property type="entry name" value="dCache_3"/>
    <property type="match status" value="1"/>
</dbReference>
<evidence type="ECO:0000256" key="1">
    <source>
        <dbReference type="ARBA" id="ARBA00004236"/>
    </source>
</evidence>
<accession>A0ABW5BRE6</accession>
<evidence type="ECO:0000256" key="2">
    <source>
        <dbReference type="ARBA" id="ARBA00022475"/>
    </source>
</evidence>
<dbReference type="InterPro" id="IPR029150">
    <property type="entry name" value="dCache_3"/>
</dbReference>
<dbReference type="PROSITE" id="PS50111">
    <property type="entry name" value="CHEMOTAXIS_TRANSDUC_2"/>
    <property type="match status" value="1"/>
</dbReference>
<dbReference type="Gene3D" id="3.30.450.20">
    <property type="entry name" value="PAS domain"/>
    <property type="match status" value="1"/>
</dbReference>
<comment type="similarity">
    <text evidence="5">Belongs to the methyl-accepting chemotaxis (MCP) protein family.</text>
</comment>
<reference evidence="11" key="1">
    <citation type="journal article" date="2019" name="Int. J. Syst. Evol. Microbiol.">
        <title>The Global Catalogue of Microorganisms (GCM) 10K type strain sequencing project: providing services to taxonomists for standard genome sequencing and annotation.</title>
        <authorList>
            <consortium name="The Broad Institute Genomics Platform"/>
            <consortium name="The Broad Institute Genome Sequencing Center for Infectious Disease"/>
            <person name="Wu L."/>
            <person name="Ma J."/>
        </authorList>
    </citation>
    <scope>NUCLEOTIDE SEQUENCE [LARGE SCALE GENOMIC DNA]</scope>
    <source>
        <strain evidence="11">CGMCC 1.15474</strain>
    </source>
</reference>
<keyword evidence="4 6" id="KW-0807">Transducer</keyword>
<dbReference type="InterPro" id="IPR004089">
    <property type="entry name" value="MCPsignal_dom"/>
</dbReference>
<evidence type="ECO:0000256" key="5">
    <source>
        <dbReference type="ARBA" id="ARBA00029447"/>
    </source>
</evidence>
<dbReference type="SUPFAM" id="SSF58104">
    <property type="entry name" value="Methyl-accepting chemotaxis protein (MCP) signaling domain"/>
    <property type="match status" value="1"/>
</dbReference>
<dbReference type="RefSeq" id="WP_379050050.1">
    <property type="nucleotide sequence ID" value="NZ_JBHUIK010000001.1"/>
</dbReference>
<dbReference type="PANTHER" id="PTHR32089:SF112">
    <property type="entry name" value="LYSOZYME-LIKE PROTEIN-RELATED"/>
    <property type="match status" value="1"/>
</dbReference>
<keyword evidence="2" id="KW-1003">Cell membrane</keyword>